<dbReference type="InterPro" id="IPR011990">
    <property type="entry name" value="TPR-like_helical_dom_sf"/>
</dbReference>
<keyword evidence="3" id="KW-0804">Transcription</keyword>
<evidence type="ECO:0000313" key="7">
    <source>
        <dbReference type="Proteomes" id="UP001149140"/>
    </source>
</evidence>
<evidence type="ECO:0000256" key="4">
    <source>
        <dbReference type="SAM" id="Coils"/>
    </source>
</evidence>
<accession>A0A9X3S0C7</accession>
<evidence type="ECO:0000256" key="2">
    <source>
        <dbReference type="ARBA" id="ARBA00023125"/>
    </source>
</evidence>
<dbReference type="InterPro" id="IPR016032">
    <property type="entry name" value="Sig_transdc_resp-reg_C-effctor"/>
</dbReference>
<keyword evidence="7" id="KW-1185">Reference proteome</keyword>
<name>A0A9X3S0C7_9ACTN</name>
<dbReference type="PANTHER" id="PTHR44688:SF16">
    <property type="entry name" value="DNA-BINDING TRANSCRIPTIONAL ACTIVATOR DEVR_DOSR"/>
    <property type="match status" value="1"/>
</dbReference>
<dbReference type="PANTHER" id="PTHR44688">
    <property type="entry name" value="DNA-BINDING TRANSCRIPTIONAL ACTIVATOR DEVR_DOSR"/>
    <property type="match status" value="1"/>
</dbReference>
<dbReference type="PROSITE" id="PS50043">
    <property type="entry name" value="HTH_LUXR_2"/>
    <property type="match status" value="1"/>
</dbReference>
<dbReference type="GO" id="GO:0003677">
    <property type="term" value="F:DNA binding"/>
    <property type="evidence" value="ECO:0007669"/>
    <property type="project" value="UniProtKB-KW"/>
</dbReference>
<organism evidence="6 7">
    <name type="scientific">Solirubrobacter ginsenosidimutans</name>
    <dbReference type="NCBI Taxonomy" id="490573"/>
    <lineage>
        <taxon>Bacteria</taxon>
        <taxon>Bacillati</taxon>
        <taxon>Actinomycetota</taxon>
        <taxon>Thermoleophilia</taxon>
        <taxon>Solirubrobacterales</taxon>
        <taxon>Solirubrobacteraceae</taxon>
        <taxon>Solirubrobacter</taxon>
    </lineage>
</organism>
<evidence type="ECO:0000259" key="5">
    <source>
        <dbReference type="PROSITE" id="PS50043"/>
    </source>
</evidence>
<dbReference type="SUPFAM" id="SSF48452">
    <property type="entry name" value="TPR-like"/>
    <property type="match status" value="1"/>
</dbReference>
<dbReference type="SUPFAM" id="SSF52540">
    <property type="entry name" value="P-loop containing nucleoside triphosphate hydrolases"/>
    <property type="match status" value="1"/>
</dbReference>
<evidence type="ECO:0000256" key="1">
    <source>
        <dbReference type="ARBA" id="ARBA00023015"/>
    </source>
</evidence>
<dbReference type="SMART" id="SM00421">
    <property type="entry name" value="HTH_LUXR"/>
    <property type="match status" value="1"/>
</dbReference>
<feature type="domain" description="HTH luxR-type" evidence="5">
    <location>
        <begin position="646"/>
        <end position="711"/>
    </location>
</feature>
<gene>
    <name evidence="6" type="ORF">OM076_02340</name>
</gene>
<keyword evidence="2" id="KW-0238">DNA-binding</keyword>
<dbReference type="InterPro" id="IPR036388">
    <property type="entry name" value="WH-like_DNA-bd_sf"/>
</dbReference>
<feature type="coiled-coil region" evidence="4">
    <location>
        <begin position="600"/>
        <end position="627"/>
    </location>
</feature>
<keyword evidence="1" id="KW-0805">Transcription regulation</keyword>
<protein>
    <submittedName>
        <fullName evidence="6">LuxR C-terminal-related transcriptional regulator</fullName>
    </submittedName>
</protein>
<dbReference type="InterPro" id="IPR027417">
    <property type="entry name" value="P-loop_NTPase"/>
</dbReference>
<dbReference type="InterPro" id="IPR000792">
    <property type="entry name" value="Tscrpt_reg_LuxR_C"/>
</dbReference>
<dbReference type="Pfam" id="PF25873">
    <property type="entry name" value="WHD_MalT"/>
    <property type="match status" value="1"/>
</dbReference>
<dbReference type="SUPFAM" id="SSF46894">
    <property type="entry name" value="C-terminal effector domain of the bipartite response regulators"/>
    <property type="match status" value="1"/>
</dbReference>
<dbReference type="AlphaFoldDB" id="A0A9X3S0C7"/>
<dbReference type="Proteomes" id="UP001149140">
    <property type="component" value="Unassembled WGS sequence"/>
</dbReference>
<dbReference type="CDD" id="cd06170">
    <property type="entry name" value="LuxR_C_like"/>
    <property type="match status" value="1"/>
</dbReference>
<evidence type="ECO:0000256" key="3">
    <source>
        <dbReference type="ARBA" id="ARBA00023163"/>
    </source>
</evidence>
<dbReference type="InterPro" id="IPR059106">
    <property type="entry name" value="WHD_MalT"/>
</dbReference>
<proteinExistence type="predicted"/>
<dbReference type="EMBL" id="JAPDOD010000001">
    <property type="protein sequence ID" value="MDA0159091.1"/>
    <property type="molecule type" value="Genomic_DNA"/>
</dbReference>
<reference evidence="6" key="1">
    <citation type="submission" date="2022-10" db="EMBL/GenBank/DDBJ databases">
        <title>The WGS of Solirubrobacter ginsenosidimutans DSM 21036.</title>
        <authorList>
            <person name="Jiang Z."/>
        </authorList>
    </citation>
    <scope>NUCLEOTIDE SEQUENCE</scope>
    <source>
        <strain evidence="6">DSM 21036</strain>
    </source>
</reference>
<dbReference type="RefSeq" id="WP_270037749.1">
    <property type="nucleotide sequence ID" value="NZ_JAPDOD010000001.1"/>
</dbReference>
<dbReference type="GO" id="GO:0006355">
    <property type="term" value="P:regulation of DNA-templated transcription"/>
    <property type="evidence" value="ECO:0007669"/>
    <property type="project" value="InterPro"/>
</dbReference>
<keyword evidence="4" id="KW-0175">Coiled coil</keyword>
<comment type="caution">
    <text evidence="6">The sequence shown here is derived from an EMBL/GenBank/DDBJ whole genome shotgun (WGS) entry which is preliminary data.</text>
</comment>
<evidence type="ECO:0000313" key="6">
    <source>
        <dbReference type="EMBL" id="MDA0159091.1"/>
    </source>
</evidence>
<dbReference type="Gene3D" id="1.10.10.10">
    <property type="entry name" value="Winged helix-like DNA-binding domain superfamily/Winged helix DNA-binding domain"/>
    <property type="match status" value="1"/>
</dbReference>
<sequence length="720" mass="77182">MRRPRVENALDRGWEASLTLVVAPAGYGKTIAVESWIANRGNVAASVVADPSDNDPVRLWTSIATAVERERDGAGAAALERLQQPVGYVRPAIDAFAEALTADRQPLVVVLDDLQSIGDEHCLRSLDHAIEVLPENVHLVMCSRTLPKLRIARLRSQGELAEIRTAELAFTPSEARRLFAAVEGVSLSATAVATLTKRTEGWAAALYLAALWLRERPDAEAAVDAFRGSHRHVRDYLTAEVLADLEPDAHRFLTRTSVLAELSGEQCDVVLEASGSLERLRGLERANLLVTELPDRPGWYRYHSLLRDHLLAELDVVEPGESTVLRRRAMAWSLERGRVDDAAEHALAAGEWDALAGFVEDHQFRLLRTGRTGTLARWTASIPREVLARRPDALVAAVIAGHAVGRPAPDIRRLLGLVHAAGTMRSGGWRAIDSAALQLALAHYTDDHVGDAVQAAEAAVDLAADQQELVVAANAVLALTRLIAGDNDSAAVAARAALEHPDAGERPFGLIGASAALAILDAHAGRPHLARGHADRALATTREAELIGRPSDSRAQLADAVTAALEGRLGHAQRAAQRAVRSTIQGGMWHAWALLELARIELLRGDLAAARRSLAQAEELLAGARDAGRLPALAAELTAALEGTDKVAPVAELPSPAELAVLRLLGQCTVREIADALYLSGNTIKSHIRAIYRKLGVSSREEAVARAVALGLLDEAESPR</sequence>
<dbReference type="Pfam" id="PF00196">
    <property type="entry name" value="GerE"/>
    <property type="match status" value="1"/>
</dbReference>